<dbReference type="SMART" id="SM00935">
    <property type="entry name" value="OmpH"/>
    <property type="match status" value="1"/>
</dbReference>
<organism evidence="5 6">
    <name type="scientific">Dyadobacter flavalbus</name>
    <dbReference type="NCBI Taxonomy" id="2579942"/>
    <lineage>
        <taxon>Bacteria</taxon>
        <taxon>Pseudomonadati</taxon>
        <taxon>Bacteroidota</taxon>
        <taxon>Cytophagia</taxon>
        <taxon>Cytophagales</taxon>
        <taxon>Spirosomataceae</taxon>
        <taxon>Dyadobacter</taxon>
    </lineage>
</organism>
<dbReference type="GO" id="GO:0005829">
    <property type="term" value="C:cytosol"/>
    <property type="evidence" value="ECO:0007669"/>
    <property type="project" value="TreeGrafter"/>
</dbReference>
<gene>
    <name evidence="5" type="ORF">FEM33_14815</name>
</gene>
<keyword evidence="2 4" id="KW-0732">Signal</keyword>
<accession>A0A5M8QYA3</accession>
<evidence type="ECO:0000256" key="3">
    <source>
        <dbReference type="SAM" id="Coils"/>
    </source>
</evidence>
<sequence>MKNCNLLTFFFAALFFHAAVHAQTNIPAGQARIGYTNIDIVLSRLPESKVMQSQLEVTKAQLEKAISETVKEFQEKLAAYQKNAAQITDVIRADKEKELESLQARVQESRTNAEQSLQSKQQQLIEPVFKKINAAIQAVGQENGFVYIFNMDAGQGTTPFILFAASEENNVTNLILKKLGVDPDKTEAAAASKK</sequence>
<dbReference type="EMBL" id="VBSN01000039">
    <property type="protein sequence ID" value="KAA6438972.1"/>
    <property type="molecule type" value="Genomic_DNA"/>
</dbReference>
<keyword evidence="3" id="KW-0175">Coiled coil</keyword>
<reference evidence="5 6" key="1">
    <citation type="submission" date="2019-05" db="EMBL/GenBank/DDBJ databases">
        <authorList>
            <person name="Qu J.-H."/>
        </authorList>
    </citation>
    <scope>NUCLEOTIDE SEQUENCE [LARGE SCALE GENOMIC DNA]</scope>
    <source>
        <strain evidence="5 6">NS28</strain>
    </source>
</reference>
<comment type="similarity">
    <text evidence="1">Belongs to the Skp family.</text>
</comment>
<dbReference type="InterPro" id="IPR005632">
    <property type="entry name" value="Chaperone_Skp"/>
</dbReference>
<name>A0A5M8QYA3_9BACT</name>
<keyword evidence="6" id="KW-1185">Reference proteome</keyword>
<dbReference type="AlphaFoldDB" id="A0A5M8QYA3"/>
<evidence type="ECO:0000256" key="4">
    <source>
        <dbReference type="SAM" id="SignalP"/>
    </source>
</evidence>
<dbReference type="OrthoDB" id="1493480at2"/>
<dbReference type="Pfam" id="PF03938">
    <property type="entry name" value="OmpH"/>
    <property type="match status" value="1"/>
</dbReference>
<evidence type="ECO:0000313" key="6">
    <source>
        <dbReference type="Proteomes" id="UP000323994"/>
    </source>
</evidence>
<dbReference type="InterPro" id="IPR024930">
    <property type="entry name" value="Skp_dom_sf"/>
</dbReference>
<dbReference type="GO" id="GO:0051082">
    <property type="term" value="F:unfolded protein binding"/>
    <property type="evidence" value="ECO:0007669"/>
    <property type="project" value="InterPro"/>
</dbReference>
<feature type="coiled-coil region" evidence="3">
    <location>
        <begin position="63"/>
        <end position="119"/>
    </location>
</feature>
<dbReference type="GO" id="GO:0050821">
    <property type="term" value="P:protein stabilization"/>
    <property type="evidence" value="ECO:0007669"/>
    <property type="project" value="TreeGrafter"/>
</dbReference>
<comment type="caution">
    <text evidence="5">The sequence shown here is derived from an EMBL/GenBank/DDBJ whole genome shotgun (WGS) entry which is preliminary data.</text>
</comment>
<dbReference type="Proteomes" id="UP000323994">
    <property type="component" value="Unassembled WGS sequence"/>
</dbReference>
<dbReference type="SUPFAM" id="SSF111384">
    <property type="entry name" value="OmpH-like"/>
    <property type="match status" value="1"/>
</dbReference>
<protein>
    <submittedName>
        <fullName evidence="5">OmpH family outer membrane protein</fullName>
    </submittedName>
</protein>
<proteinExistence type="inferred from homology"/>
<evidence type="ECO:0000256" key="2">
    <source>
        <dbReference type="ARBA" id="ARBA00022729"/>
    </source>
</evidence>
<dbReference type="PANTHER" id="PTHR35089:SF1">
    <property type="entry name" value="CHAPERONE PROTEIN SKP"/>
    <property type="match status" value="1"/>
</dbReference>
<dbReference type="RefSeq" id="WP_139012804.1">
    <property type="nucleotide sequence ID" value="NZ_VBSN01000039.1"/>
</dbReference>
<evidence type="ECO:0000256" key="1">
    <source>
        <dbReference type="ARBA" id="ARBA00009091"/>
    </source>
</evidence>
<feature type="chain" id="PRO_5024425761" evidence="4">
    <location>
        <begin position="23"/>
        <end position="194"/>
    </location>
</feature>
<evidence type="ECO:0000313" key="5">
    <source>
        <dbReference type="EMBL" id="KAA6438972.1"/>
    </source>
</evidence>
<feature type="signal peptide" evidence="4">
    <location>
        <begin position="1"/>
        <end position="22"/>
    </location>
</feature>
<dbReference type="PANTHER" id="PTHR35089">
    <property type="entry name" value="CHAPERONE PROTEIN SKP"/>
    <property type="match status" value="1"/>
</dbReference>
<dbReference type="Gene3D" id="3.30.910.20">
    <property type="entry name" value="Skp domain"/>
    <property type="match status" value="1"/>
</dbReference>